<reference evidence="2" key="1">
    <citation type="journal article" date="2022" name="Mol. Ecol. Resour.">
        <title>The genomes of chicory, endive, great burdock and yacon provide insights into Asteraceae palaeo-polyploidization history and plant inulin production.</title>
        <authorList>
            <person name="Fan W."/>
            <person name="Wang S."/>
            <person name="Wang H."/>
            <person name="Wang A."/>
            <person name="Jiang F."/>
            <person name="Liu H."/>
            <person name="Zhao H."/>
            <person name="Xu D."/>
            <person name="Zhang Y."/>
        </authorList>
    </citation>
    <scope>NUCLEOTIDE SEQUENCE [LARGE SCALE GENOMIC DNA]</scope>
    <source>
        <strain evidence="2">cv. Niubang</strain>
    </source>
</reference>
<keyword evidence="2" id="KW-1185">Reference proteome</keyword>
<dbReference type="EMBL" id="CM042048">
    <property type="protein sequence ID" value="KAI3758530.1"/>
    <property type="molecule type" value="Genomic_DNA"/>
</dbReference>
<comment type="caution">
    <text evidence="1">The sequence shown here is derived from an EMBL/GenBank/DDBJ whole genome shotgun (WGS) entry which is preliminary data.</text>
</comment>
<accession>A0ACB9EIH0</accession>
<evidence type="ECO:0000313" key="1">
    <source>
        <dbReference type="EMBL" id="KAI3758530.1"/>
    </source>
</evidence>
<proteinExistence type="predicted"/>
<evidence type="ECO:0000313" key="2">
    <source>
        <dbReference type="Proteomes" id="UP001055879"/>
    </source>
</evidence>
<gene>
    <name evidence="1" type="ORF">L6452_06095</name>
</gene>
<name>A0ACB9EIH0_ARCLA</name>
<dbReference type="Proteomes" id="UP001055879">
    <property type="component" value="Linkage Group LG02"/>
</dbReference>
<organism evidence="1 2">
    <name type="scientific">Arctium lappa</name>
    <name type="common">Greater burdock</name>
    <name type="synonym">Lappa major</name>
    <dbReference type="NCBI Taxonomy" id="4217"/>
    <lineage>
        <taxon>Eukaryota</taxon>
        <taxon>Viridiplantae</taxon>
        <taxon>Streptophyta</taxon>
        <taxon>Embryophyta</taxon>
        <taxon>Tracheophyta</taxon>
        <taxon>Spermatophyta</taxon>
        <taxon>Magnoliopsida</taxon>
        <taxon>eudicotyledons</taxon>
        <taxon>Gunneridae</taxon>
        <taxon>Pentapetalae</taxon>
        <taxon>asterids</taxon>
        <taxon>campanulids</taxon>
        <taxon>Asterales</taxon>
        <taxon>Asteraceae</taxon>
        <taxon>Carduoideae</taxon>
        <taxon>Cardueae</taxon>
        <taxon>Arctiinae</taxon>
        <taxon>Arctium</taxon>
    </lineage>
</organism>
<sequence length="95" mass="11175">MSKMEVRRETIVWPDMRSSTFLHDHVVAGDRAEDGAHRRFYGTLLSPEMEVMRETIIWPEMESSEVLRDQVSYEVASDMRNQKNSSSMLSMVHRR</sequence>
<protein>
    <submittedName>
        <fullName evidence="1">Uncharacterized protein</fullName>
    </submittedName>
</protein>
<reference evidence="1 2" key="2">
    <citation type="journal article" date="2022" name="Mol. Ecol. Resour.">
        <title>The genomes of chicory, endive, great burdock and yacon provide insights into Asteraceae paleo-polyploidization history and plant inulin production.</title>
        <authorList>
            <person name="Fan W."/>
            <person name="Wang S."/>
            <person name="Wang H."/>
            <person name="Wang A."/>
            <person name="Jiang F."/>
            <person name="Liu H."/>
            <person name="Zhao H."/>
            <person name="Xu D."/>
            <person name="Zhang Y."/>
        </authorList>
    </citation>
    <scope>NUCLEOTIDE SEQUENCE [LARGE SCALE GENOMIC DNA]</scope>
    <source>
        <strain evidence="2">cv. Niubang</strain>
    </source>
</reference>